<dbReference type="GO" id="GO:0071006">
    <property type="term" value="C:U2-type catalytic step 1 spliceosome"/>
    <property type="evidence" value="ECO:0007669"/>
    <property type="project" value="TreeGrafter"/>
</dbReference>
<name>A0A9P8P029_9ASCO</name>
<feature type="compositionally biased region" description="Polar residues" evidence="4">
    <location>
        <begin position="328"/>
        <end position="339"/>
    </location>
</feature>
<sequence length="339" mass="38179">MSYNDDETPAVCEACLGSNPYIEMSREKKGAECKLCTRPFTVFRWSVKKGDRFKKTLCCLTCARAKNCCQSCMLDLTFGIDLRTRDQLLKLTEQSNVLDLGPANQMSKIYAATQLEKKFKSGGQDSIESVEQKRQNAYKMLDSLSNAVKNKKIAKETEPEDEKVSKEELIKLCKHLPFNGTLDPPKSSKIKSFFLFGFGEKLAEYRVQSYFEDLLGDKKVDAVSLNHRGRFGFVEFSSRTVAERAATLLADGPKTPRLVVIDTDALRVCWAGKSTTPSFSISEAAQVRTIVKRQMIKYAGKEQQGHKRVHDTAEQPEPKKQKPETKPSKYSSLGQDLEI</sequence>
<dbReference type="InterPro" id="IPR048995">
    <property type="entry name" value="STL11/RBM22-like_N"/>
</dbReference>
<feature type="compositionally biased region" description="Basic and acidic residues" evidence="4">
    <location>
        <begin position="300"/>
        <end position="327"/>
    </location>
</feature>
<evidence type="ECO:0000256" key="1">
    <source>
        <dbReference type="ARBA" id="ARBA00019060"/>
    </source>
</evidence>
<accession>A0A9P8P029</accession>
<proteinExistence type="predicted"/>
<dbReference type="OrthoDB" id="10259600at2759"/>
<dbReference type="PANTHER" id="PTHR14089:SF6">
    <property type="entry name" value="PRE-MRNA-SPLICING FACTOR RBM22"/>
    <property type="match status" value="1"/>
</dbReference>
<dbReference type="GO" id="GO:0000974">
    <property type="term" value="C:Prp19 complex"/>
    <property type="evidence" value="ECO:0007669"/>
    <property type="project" value="TreeGrafter"/>
</dbReference>
<evidence type="ECO:0000259" key="5">
    <source>
        <dbReference type="Pfam" id="PF21369"/>
    </source>
</evidence>
<dbReference type="InterPro" id="IPR039171">
    <property type="entry name" value="Cwc2/Slt11"/>
</dbReference>
<dbReference type="Proteomes" id="UP000769157">
    <property type="component" value="Unassembled WGS sequence"/>
</dbReference>
<protein>
    <recommendedName>
        <fullName evidence="1">Pre-mRNA-splicing factor SLT11</fullName>
    </recommendedName>
</protein>
<dbReference type="GO" id="GO:0017070">
    <property type="term" value="F:U6 snRNA binding"/>
    <property type="evidence" value="ECO:0007669"/>
    <property type="project" value="TreeGrafter"/>
</dbReference>
<dbReference type="GeneID" id="70237642"/>
<evidence type="ECO:0000256" key="4">
    <source>
        <dbReference type="SAM" id="MobiDB-lite"/>
    </source>
</evidence>
<dbReference type="GO" id="GO:0036002">
    <property type="term" value="F:pre-mRNA binding"/>
    <property type="evidence" value="ECO:0007669"/>
    <property type="project" value="TreeGrafter"/>
</dbReference>
<dbReference type="EMBL" id="JAEUBE010000378">
    <property type="protein sequence ID" value="KAH3662426.1"/>
    <property type="molecule type" value="Genomic_DNA"/>
</dbReference>
<evidence type="ECO:0000313" key="6">
    <source>
        <dbReference type="EMBL" id="KAH3662426.1"/>
    </source>
</evidence>
<dbReference type="GO" id="GO:0071007">
    <property type="term" value="C:U2-type catalytic step 2 spliceosome"/>
    <property type="evidence" value="ECO:0007669"/>
    <property type="project" value="TreeGrafter"/>
</dbReference>
<keyword evidence="7" id="KW-1185">Reference proteome</keyword>
<evidence type="ECO:0000256" key="3">
    <source>
        <dbReference type="ARBA" id="ARBA00025609"/>
    </source>
</evidence>
<dbReference type="AlphaFoldDB" id="A0A9P8P029"/>
<dbReference type="Pfam" id="PF21369">
    <property type="entry name" value="STL11_N"/>
    <property type="match status" value="1"/>
</dbReference>
<reference evidence="6" key="1">
    <citation type="journal article" date="2021" name="Open Biol.">
        <title>Shared evolutionary footprints suggest mitochondrial oxidative damage underlies multiple complex I losses in fungi.</title>
        <authorList>
            <person name="Schikora-Tamarit M.A."/>
            <person name="Marcet-Houben M."/>
            <person name="Nosek J."/>
            <person name="Gabaldon T."/>
        </authorList>
    </citation>
    <scope>NUCLEOTIDE SEQUENCE</scope>
    <source>
        <strain evidence="6">CBS6075</strain>
    </source>
</reference>
<reference evidence="6" key="2">
    <citation type="submission" date="2021-01" db="EMBL/GenBank/DDBJ databases">
        <authorList>
            <person name="Schikora-Tamarit M.A."/>
        </authorList>
    </citation>
    <scope>NUCLEOTIDE SEQUENCE</scope>
    <source>
        <strain evidence="6">CBS6075</strain>
    </source>
</reference>
<feature type="region of interest" description="Disordered" evidence="4">
    <location>
        <begin position="300"/>
        <end position="339"/>
    </location>
</feature>
<gene>
    <name evidence="6" type="ORF">OGAPHI_005678</name>
</gene>
<dbReference type="RefSeq" id="XP_046059515.1">
    <property type="nucleotide sequence ID" value="XM_046206885.1"/>
</dbReference>
<keyword evidence="2" id="KW-0694">RNA-binding</keyword>
<comment type="caution">
    <text evidence="6">The sequence shown here is derived from an EMBL/GenBank/DDBJ whole genome shotgun (WGS) entry which is preliminary data.</text>
</comment>
<dbReference type="PANTHER" id="PTHR14089">
    <property type="entry name" value="PRE-MRNA-SPLICING FACTOR RBM22"/>
    <property type="match status" value="1"/>
</dbReference>
<comment type="function">
    <text evidence="3">Involved in pre-mRNA splicing. Facilitates the cooperative formation of U2/U6 helix II in association with stem II in the spliceosome. Binds to RNA.</text>
</comment>
<organism evidence="6 7">
    <name type="scientific">Ogataea philodendri</name>
    <dbReference type="NCBI Taxonomy" id="1378263"/>
    <lineage>
        <taxon>Eukaryota</taxon>
        <taxon>Fungi</taxon>
        <taxon>Dikarya</taxon>
        <taxon>Ascomycota</taxon>
        <taxon>Saccharomycotina</taxon>
        <taxon>Pichiomycetes</taxon>
        <taxon>Pichiales</taxon>
        <taxon>Pichiaceae</taxon>
        <taxon>Ogataea</taxon>
    </lineage>
</organism>
<feature type="domain" description="STL11/RBM22-like N-terminal" evidence="5">
    <location>
        <begin position="9"/>
        <end position="122"/>
    </location>
</feature>
<evidence type="ECO:0000256" key="2">
    <source>
        <dbReference type="ARBA" id="ARBA00022884"/>
    </source>
</evidence>
<evidence type="ECO:0000313" key="7">
    <source>
        <dbReference type="Proteomes" id="UP000769157"/>
    </source>
</evidence>